<evidence type="ECO:0000313" key="4">
    <source>
        <dbReference type="EMBL" id="CAJ0949574.1"/>
    </source>
</evidence>
<evidence type="ECO:0000256" key="1">
    <source>
        <dbReference type="ARBA" id="ARBA00022737"/>
    </source>
</evidence>
<comment type="caution">
    <text evidence="4">The sequence shown here is derived from an EMBL/GenBank/DDBJ whole genome shotgun (WGS) entry which is preliminary data.</text>
</comment>
<feature type="domain" description="Hsp70-interacting protein N-terminal" evidence="3">
    <location>
        <begin position="2"/>
        <end position="43"/>
    </location>
</feature>
<dbReference type="CDD" id="cd14438">
    <property type="entry name" value="Hip_N"/>
    <property type="match status" value="1"/>
</dbReference>
<evidence type="ECO:0000259" key="3">
    <source>
        <dbReference type="Pfam" id="PF18253"/>
    </source>
</evidence>
<keyword evidence="5" id="KW-1185">Reference proteome</keyword>
<proteinExistence type="predicted"/>
<keyword evidence="1" id="KW-0677">Repeat</keyword>
<organism evidence="4 5">
    <name type="scientific">Ranitomeya imitator</name>
    <name type="common">mimic poison frog</name>
    <dbReference type="NCBI Taxonomy" id="111125"/>
    <lineage>
        <taxon>Eukaryota</taxon>
        <taxon>Metazoa</taxon>
        <taxon>Chordata</taxon>
        <taxon>Craniata</taxon>
        <taxon>Vertebrata</taxon>
        <taxon>Euteleostomi</taxon>
        <taxon>Amphibia</taxon>
        <taxon>Batrachia</taxon>
        <taxon>Anura</taxon>
        <taxon>Neobatrachia</taxon>
        <taxon>Hyloidea</taxon>
        <taxon>Dendrobatidae</taxon>
        <taxon>Dendrobatinae</taxon>
        <taxon>Ranitomeya</taxon>
    </lineage>
</organism>
<reference evidence="4" key="1">
    <citation type="submission" date="2023-07" db="EMBL/GenBank/DDBJ databases">
        <authorList>
            <person name="Stuckert A."/>
        </authorList>
    </citation>
    <scope>NUCLEOTIDE SEQUENCE</scope>
</reference>
<dbReference type="PANTHER" id="PTHR45883:SF2">
    <property type="entry name" value="HSC70-INTERACTING PROTEIN"/>
    <property type="match status" value="1"/>
</dbReference>
<gene>
    <name evidence="4" type="ORF">RIMI_LOCUS12654895</name>
</gene>
<accession>A0ABN9LV80</accession>
<protein>
    <recommendedName>
        <fullName evidence="3">Hsp70-interacting protein N-terminal domain-containing protein</fullName>
    </recommendedName>
</protein>
<dbReference type="InterPro" id="IPR034649">
    <property type="entry name" value="Hip_N"/>
</dbReference>
<evidence type="ECO:0000313" key="5">
    <source>
        <dbReference type="Proteomes" id="UP001176940"/>
    </source>
</evidence>
<keyword evidence="2" id="KW-0802">TPR repeat</keyword>
<dbReference type="Proteomes" id="UP001176940">
    <property type="component" value="Unassembled WGS sequence"/>
</dbReference>
<evidence type="ECO:0000256" key="2">
    <source>
        <dbReference type="ARBA" id="ARBA00022803"/>
    </source>
</evidence>
<name>A0ABN9LV80_9NEOB</name>
<dbReference type="EMBL" id="CAUEEQ010030344">
    <property type="protein sequence ID" value="CAJ0949574.1"/>
    <property type="molecule type" value="Genomic_DNA"/>
</dbReference>
<dbReference type="Gene3D" id="6.10.250.3420">
    <property type="match status" value="1"/>
</dbReference>
<sequence length="109" mass="12425">MDPRKLQELREFVRLCQSNPAILQCAELGFFTEWLQSMGASIPSPPPKESPTETNRTSFVFFTMKMRRATDSFEGVQSPQTNRRAHGVSPPCILSWDKMPDSALTTLRY</sequence>
<dbReference type="Pfam" id="PF18253">
    <property type="entry name" value="HipN"/>
    <property type="match status" value="1"/>
</dbReference>
<dbReference type="PANTHER" id="PTHR45883">
    <property type="entry name" value="HSC70-INTERACTING PROTEIN"/>
    <property type="match status" value="1"/>
</dbReference>